<protein>
    <submittedName>
        <fullName evidence="1">Uncharacterized protein</fullName>
    </submittedName>
</protein>
<organism evidence="1 2">
    <name type="scientific">Candidatus Bacteroides intestinipullorum</name>
    <dbReference type="NCBI Taxonomy" id="2838471"/>
    <lineage>
        <taxon>Bacteria</taxon>
        <taxon>Pseudomonadati</taxon>
        <taxon>Bacteroidota</taxon>
        <taxon>Bacteroidia</taxon>
        <taxon>Bacteroidales</taxon>
        <taxon>Bacteroidaceae</taxon>
        <taxon>Bacteroides</taxon>
    </lineage>
</organism>
<dbReference type="InterPro" id="IPR015943">
    <property type="entry name" value="WD40/YVTN_repeat-like_dom_sf"/>
</dbReference>
<evidence type="ECO:0000313" key="1">
    <source>
        <dbReference type="EMBL" id="MBU3813554.1"/>
    </source>
</evidence>
<dbReference type="InterPro" id="IPR011050">
    <property type="entry name" value="Pectin_lyase_fold/virulence"/>
</dbReference>
<accession>A0A9E2NN24</accession>
<proteinExistence type="predicted"/>
<gene>
    <name evidence="1" type="ORF">H9791_03475</name>
</gene>
<dbReference type="Proteomes" id="UP000824236">
    <property type="component" value="Unassembled WGS sequence"/>
</dbReference>
<sequence length="1445" mass="158694">MIYISKDRQIHVVWSIFRGTSDVHEDFSRALVKVFLIGNYEKYLLEAVAEGGNLVFDIPQGLPEGAYSLEAIWVKNYNNLLPCSDTLTPSVDSGCRNQPLRWPFKHPHDHRFNDRCIMRSRKDFVFALTEYDSESTFYKDSGEAEIKIRSAVATYGYDGLSAYEIAVLRGDFNGTEGEYLDSLKFKLEVAQEHKLGGITAVTKTDDETEEVKVDPETGRLYVKPGGGSLSVATETKLGGIKAANKTSSETVEVKIDPSTGKLYVPAGGGSGGITSIPQANETELGGVKASNRTSKETLEAKIDQSSGKLFVEDKGLTIDEQDKFDSIEEGANKTTVEQTLTDSTTNPPSSKIVKDNFNTIQSQVSALSGIDNPFVGFFANSGSLPSQSSPSWALVGELSAAKPYAYYVAGSVPSGYSEGWNDLSGALGTYDFTKSSVWGYIVPYDGTLEGRLTLAQAIEKVPQALRQPGLRVLFVDKDGIFQEYIALYGVSTTPTPPEEESWEQGAVTVEGLEDGNSKRIRSAENNLEAGSYTVSVNSSYNVVVWDVTSGFEMLTNYGTSVSFIIDSTKSVRFVIKRVDEGDITPSDVSSTGFELGKGTVPPEEELPEFSWEQGAVSVVGLTNDTNRIRSLAVSLGAGDYTVEVNSGYNVVAWDVTSGFTMLTNYGTRVSFTLDTTKKVRFVIKKMDDAGITPSEVSATGFDFSQSSFRKRSAFNTTSESQDNGWIPENFAKVRQEDWGTGTFYGISQDLFTKKTFIFNADYEAPLEAGNYYTLDQVIDIVPDVLIKPGLLLMFKVGSYQYKIYQFISTSVQDFRDSGVRNIVFRELTNSANEVNSITNVFALINSNNPNNLYSVRNVLEMAVNNASPGELLYPSQLQYGNLWNYRAAVIPVEGEKTYTLSGWHIPIGKSISLLDINKNVLDTRNMNSYYSGSNIVKMGEWDEPGDITITTPSKCCYVAINVANDTYKDYFKFANIIFVEDTTQEELPTLDWEQGAVTIIGLNNDANRIRSLAEELPSGNYTVSVNSSYNVVAWDVTNGFAMLTSYGTSVSFTISSPRSVRFVIKRVDEGNITPSEVSSTGFELEKGQGYTGGYAKGQKHLTGYVDFDDLMLNDLSWPSGFACRAQIRVLSDKTRTKFIPLFDVHSKIIKGNKTVYISPDGDHSGTGLLPSTAVKTIAEALALKPSTIVFLPGTYTVDKNYLDNQQITVPINLIGYGEVTIDNLEKSPIQIKNNAYIENIHFKGGINGALNPYLLNDDYYVACYKCKFTDAKTSASLGGFRAQGGNYYMVDCEASDNFYDGFNYHAIDGHIPHVLEIDCRGYMNGIGSDYYSQNCSTAHEGAKVIRVNCDYGYSQGGVVADANANTVSVNIGCVAHSSLWFGSDHQNYNVSFWTGSGAIMYLIGCRSYGSNYDLSVEGSSSIYSDELFERKYNDGSGTITNISYF</sequence>
<evidence type="ECO:0000313" key="2">
    <source>
        <dbReference type="Proteomes" id="UP000824236"/>
    </source>
</evidence>
<dbReference type="Gene3D" id="2.130.10.10">
    <property type="entry name" value="YVTN repeat-like/Quinoprotein amine dehydrogenase"/>
    <property type="match status" value="1"/>
</dbReference>
<name>A0A9E2NN24_9BACE</name>
<comment type="caution">
    <text evidence="1">The sequence shown here is derived from an EMBL/GenBank/DDBJ whole genome shotgun (WGS) entry which is preliminary data.</text>
</comment>
<reference evidence="1" key="1">
    <citation type="journal article" date="2021" name="PeerJ">
        <title>Extensive microbial diversity within the chicken gut microbiome revealed by metagenomics and culture.</title>
        <authorList>
            <person name="Gilroy R."/>
            <person name="Ravi A."/>
            <person name="Getino M."/>
            <person name="Pursley I."/>
            <person name="Horton D.L."/>
            <person name="Alikhan N.F."/>
            <person name="Baker D."/>
            <person name="Gharbi K."/>
            <person name="Hall N."/>
            <person name="Watson M."/>
            <person name="Adriaenssens E.M."/>
            <person name="Foster-Nyarko E."/>
            <person name="Jarju S."/>
            <person name="Secka A."/>
            <person name="Antonio M."/>
            <person name="Oren A."/>
            <person name="Chaudhuri R.R."/>
            <person name="La Ragione R."/>
            <person name="Hildebrand F."/>
            <person name="Pallen M.J."/>
        </authorList>
    </citation>
    <scope>NUCLEOTIDE SEQUENCE</scope>
    <source>
        <strain evidence="1">B3-3758</strain>
    </source>
</reference>
<reference evidence="1" key="2">
    <citation type="submission" date="2021-04" db="EMBL/GenBank/DDBJ databases">
        <authorList>
            <person name="Gilroy R."/>
        </authorList>
    </citation>
    <scope>NUCLEOTIDE SEQUENCE</scope>
    <source>
        <strain evidence="1">B3-3758</strain>
    </source>
</reference>
<dbReference type="EMBL" id="JAHLFO010000040">
    <property type="protein sequence ID" value="MBU3813554.1"/>
    <property type="molecule type" value="Genomic_DNA"/>
</dbReference>
<dbReference type="SUPFAM" id="SSF51126">
    <property type="entry name" value="Pectin lyase-like"/>
    <property type="match status" value="1"/>
</dbReference>